<feature type="transmembrane region" description="Helical" evidence="7">
    <location>
        <begin position="369"/>
        <end position="388"/>
    </location>
</feature>
<keyword evidence="6 7" id="KW-0472">Membrane</keyword>
<evidence type="ECO:0000259" key="8">
    <source>
        <dbReference type="PROSITE" id="PS50850"/>
    </source>
</evidence>
<dbReference type="Pfam" id="PF07690">
    <property type="entry name" value="MFS_1"/>
    <property type="match status" value="1"/>
</dbReference>
<keyword evidence="4 7" id="KW-0812">Transmembrane</keyword>
<dbReference type="InterPro" id="IPR036259">
    <property type="entry name" value="MFS_trans_sf"/>
</dbReference>
<dbReference type="PANTHER" id="PTHR23514">
    <property type="entry name" value="BYPASS OF STOP CODON PROTEIN 6"/>
    <property type="match status" value="1"/>
</dbReference>
<evidence type="ECO:0000256" key="2">
    <source>
        <dbReference type="ARBA" id="ARBA00008335"/>
    </source>
</evidence>
<feature type="transmembrane region" description="Helical" evidence="7">
    <location>
        <begin position="214"/>
        <end position="237"/>
    </location>
</feature>
<evidence type="ECO:0000256" key="4">
    <source>
        <dbReference type="ARBA" id="ARBA00022692"/>
    </source>
</evidence>
<feature type="transmembrane region" description="Helical" evidence="7">
    <location>
        <begin position="30"/>
        <end position="51"/>
    </location>
</feature>
<evidence type="ECO:0000256" key="6">
    <source>
        <dbReference type="ARBA" id="ARBA00023136"/>
    </source>
</evidence>
<name>A0A2V5HZR1_9EURO</name>
<gene>
    <name evidence="9" type="ORF">BP00DRAFT_437288</name>
</gene>
<organism evidence="9 10">
    <name type="scientific">Aspergillus indologenus CBS 114.80</name>
    <dbReference type="NCBI Taxonomy" id="1450541"/>
    <lineage>
        <taxon>Eukaryota</taxon>
        <taxon>Fungi</taxon>
        <taxon>Dikarya</taxon>
        <taxon>Ascomycota</taxon>
        <taxon>Pezizomycotina</taxon>
        <taxon>Eurotiomycetes</taxon>
        <taxon>Eurotiomycetidae</taxon>
        <taxon>Eurotiales</taxon>
        <taxon>Aspergillaceae</taxon>
        <taxon>Aspergillus</taxon>
        <taxon>Aspergillus subgen. Circumdati</taxon>
    </lineage>
</organism>
<evidence type="ECO:0000256" key="3">
    <source>
        <dbReference type="ARBA" id="ARBA00022448"/>
    </source>
</evidence>
<sequence length="414" mass="44614">MWKVMAFCWSYFVMGANDSASELRPYYELSYIAVSVIFLSPLIGYVVAAIVDTKIYQYMGRRGVAVMSPACHLVAYIINCFHPPYPVLVIALALAEIGNGLTDSAWNSWASSIKHASQVLGCLHAAFGLGAVMTPLVLTSLVSQGAFHPHRSTHNTNVIKIGCASVELITSVAAFWNMPAAIRTQLPGGSLKAEPIIQHSGLRDTLSQNPSARVTWICSVFLFLYVGIELGLAGWVVTFMADVKHEAPFASGLTAGWFWLGLSLGRIALGFVTPRLGERLAIILYILSEVACGLVIHFVPNVVVAAVATAMQGFFLGPLFPAIVYATVRLLLEHMHVTAIGVATGFSSLGSSILPFLVGVVAEAHGVRLLQPFVMVLSALILALWVCLPRFPNISSVRGADEAICMQHTFYHGP</sequence>
<dbReference type="AlphaFoldDB" id="A0A2V5HZR1"/>
<feature type="transmembrane region" description="Helical" evidence="7">
    <location>
        <begin position="249"/>
        <end position="269"/>
    </location>
</feature>
<feature type="transmembrane region" description="Helical" evidence="7">
    <location>
        <begin position="305"/>
        <end position="325"/>
    </location>
</feature>
<accession>A0A2V5HZR1</accession>
<dbReference type="Proteomes" id="UP000248817">
    <property type="component" value="Unassembled WGS sequence"/>
</dbReference>
<dbReference type="InterPro" id="IPR020846">
    <property type="entry name" value="MFS_dom"/>
</dbReference>
<dbReference type="GO" id="GO:0016020">
    <property type="term" value="C:membrane"/>
    <property type="evidence" value="ECO:0007669"/>
    <property type="project" value="TreeGrafter"/>
</dbReference>
<feature type="domain" description="Major facilitator superfamily (MFS) profile" evidence="8">
    <location>
        <begin position="215"/>
        <end position="414"/>
    </location>
</feature>
<reference evidence="9 10" key="1">
    <citation type="submission" date="2018-02" db="EMBL/GenBank/DDBJ databases">
        <title>The genomes of Aspergillus section Nigri reveals drivers in fungal speciation.</title>
        <authorList>
            <consortium name="DOE Joint Genome Institute"/>
            <person name="Vesth T.C."/>
            <person name="Nybo J."/>
            <person name="Theobald S."/>
            <person name="Brandl J."/>
            <person name="Frisvad J.C."/>
            <person name="Nielsen K.F."/>
            <person name="Lyhne E.K."/>
            <person name="Kogle M.E."/>
            <person name="Kuo A."/>
            <person name="Riley R."/>
            <person name="Clum A."/>
            <person name="Nolan M."/>
            <person name="Lipzen A."/>
            <person name="Salamov A."/>
            <person name="Henrissat B."/>
            <person name="Wiebenga A."/>
            <person name="De vries R.P."/>
            <person name="Grigoriev I.V."/>
            <person name="Mortensen U.H."/>
            <person name="Andersen M.R."/>
            <person name="Baker S.E."/>
        </authorList>
    </citation>
    <scope>NUCLEOTIDE SEQUENCE [LARGE SCALE GENOMIC DNA]</scope>
    <source>
        <strain evidence="9 10">CBS 114.80</strain>
    </source>
</reference>
<evidence type="ECO:0000256" key="1">
    <source>
        <dbReference type="ARBA" id="ARBA00004127"/>
    </source>
</evidence>
<evidence type="ECO:0000256" key="7">
    <source>
        <dbReference type="SAM" id="Phobius"/>
    </source>
</evidence>
<evidence type="ECO:0000313" key="10">
    <source>
        <dbReference type="Proteomes" id="UP000248817"/>
    </source>
</evidence>
<dbReference type="InterPro" id="IPR011701">
    <property type="entry name" value="MFS"/>
</dbReference>
<dbReference type="Gene3D" id="1.20.1250.20">
    <property type="entry name" value="MFS general substrate transporter like domains"/>
    <property type="match status" value="2"/>
</dbReference>
<feature type="transmembrane region" description="Helical" evidence="7">
    <location>
        <begin position="281"/>
        <end position="299"/>
    </location>
</feature>
<dbReference type="SUPFAM" id="SSF103473">
    <property type="entry name" value="MFS general substrate transporter"/>
    <property type="match status" value="1"/>
</dbReference>
<keyword evidence="3" id="KW-0813">Transport</keyword>
<keyword evidence="5 7" id="KW-1133">Transmembrane helix</keyword>
<dbReference type="FunFam" id="1.20.1250.20:FF:000286">
    <property type="entry name" value="MFS efflux transporter"/>
    <property type="match status" value="1"/>
</dbReference>
<dbReference type="PROSITE" id="PS50850">
    <property type="entry name" value="MFS"/>
    <property type="match status" value="1"/>
</dbReference>
<proteinExistence type="inferred from homology"/>
<comment type="similarity">
    <text evidence="2">Belongs to the major facilitator superfamily.</text>
</comment>
<dbReference type="GO" id="GO:0012505">
    <property type="term" value="C:endomembrane system"/>
    <property type="evidence" value="ECO:0007669"/>
    <property type="project" value="UniProtKB-SubCell"/>
</dbReference>
<protein>
    <submittedName>
        <fullName evidence="9">MFS general substrate transporter</fullName>
    </submittedName>
</protein>
<feature type="transmembrane region" description="Helical" evidence="7">
    <location>
        <begin position="337"/>
        <end position="357"/>
    </location>
</feature>
<dbReference type="InterPro" id="IPR051788">
    <property type="entry name" value="MFS_Transporter"/>
</dbReference>
<dbReference type="EMBL" id="KZ825523">
    <property type="protein sequence ID" value="PYI29959.1"/>
    <property type="molecule type" value="Genomic_DNA"/>
</dbReference>
<dbReference type="GO" id="GO:0022857">
    <property type="term" value="F:transmembrane transporter activity"/>
    <property type="evidence" value="ECO:0007669"/>
    <property type="project" value="InterPro"/>
</dbReference>
<feature type="transmembrane region" description="Helical" evidence="7">
    <location>
        <begin position="118"/>
        <end position="138"/>
    </location>
</feature>
<dbReference type="PANTHER" id="PTHR23514:SF3">
    <property type="entry name" value="BYPASS OF STOP CODON PROTEIN 6"/>
    <property type="match status" value="1"/>
</dbReference>
<comment type="subcellular location">
    <subcellularLocation>
        <location evidence="1">Endomembrane system</location>
        <topology evidence="1">Multi-pass membrane protein</topology>
    </subcellularLocation>
</comment>
<evidence type="ECO:0000313" key="9">
    <source>
        <dbReference type="EMBL" id="PYI29959.1"/>
    </source>
</evidence>
<keyword evidence="10" id="KW-1185">Reference proteome</keyword>
<evidence type="ECO:0000256" key="5">
    <source>
        <dbReference type="ARBA" id="ARBA00022989"/>
    </source>
</evidence>